<sequence length="570" mass="63896">MLVMQFAPRGKRSRVVFFERETMLADLVNSFSFRNEAQSIYQTLEEEKRRIADQPDAEPNWDRRLVAIEPETAVSFSDQPYLLPILDWRPELFDGTVETTLLKVAAIPATAQSVGTRDSQSFENDAGQLAAEDGELRVGVVFVIDTTVSMRPFLERTYETIERFYRAFEQFESTSFISFGLLGFRDNIKHDNAGIEYVTRMFQPLDPETSPRQILSNMEQMREAKKPTIDFKEDVFAGLIEAIEDNDWTPYDARLIVLVTDASARTGRDPLATYQGETAGSVAQLARDKNIVILPVHLITPTNQRNNNDAEAEDQFRELSQTGDENTAKYVRADATSDERFAAEIDLLANRIAESVFKANSGQLIGAPGGNIELEEIPSPSKPGLLADAAQNEIFRAQLESLSRQSGGDAPSFLAGWASDRDLVDPDVETLQVSVFLTRNQLSTLDKRLDLIVDAFRSGGDDPEVFFDNLQLLAAEMSTDPDAVRADERQAIQTLLPSFLQNLPYKSQVLRLNRDYWSSLSVALRQEFIEQIEGKQTIYANIFDQTSLWMDFGAGDPGLEATAIRLSNLP</sequence>
<keyword evidence="3" id="KW-1185">Reference proteome</keyword>
<dbReference type="PROSITE" id="PS50234">
    <property type="entry name" value="VWFA"/>
    <property type="match status" value="1"/>
</dbReference>
<dbReference type="STRING" id="1317121.ATO11_04355"/>
<dbReference type="InterPro" id="IPR036465">
    <property type="entry name" value="vWFA_dom_sf"/>
</dbReference>
<dbReference type="EMBL" id="AQQZ01000002">
    <property type="protein sequence ID" value="KNG94640.1"/>
    <property type="molecule type" value="Genomic_DNA"/>
</dbReference>
<dbReference type="InterPro" id="IPR002035">
    <property type="entry name" value="VWF_A"/>
</dbReference>
<protein>
    <recommendedName>
        <fullName evidence="1">VWFA domain-containing protein</fullName>
    </recommendedName>
</protein>
<name>A0A0L1JSA8_9RHOB</name>
<evidence type="ECO:0000313" key="3">
    <source>
        <dbReference type="Proteomes" id="UP000036938"/>
    </source>
</evidence>
<feature type="domain" description="VWFA" evidence="1">
    <location>
        <begin position="139"/>
        <end position="352"/>
    </location>
</feature>
<dbReference type="Proteomes" id="UP000036938">
    <property type="component" value="Unassembled WGS sequence"/>
</dbReference>
<evidence type="ECO:0000259" key="1">
    <source>
        <dbReference type="PROSITE" id="PS50234"/>
    </source>
</evidence>
<dbReference type="PATRIC" id="fig|1317121.7.peg.1246"/>
<comment type="caution">
    <text evidence="2">The sequence shown here is derived from an EMBL/GenBank/DDBJ whole genome shotgun (WGS) entry which is preliminary data.</text>
</comment>
<dbReference type="SUPFAM" id="SSF53300">
    <property type="entry name" value="vWA-like"/>
    <property type="match status" value="1"/>
</dbReference>
<evidence type="ECO:0000313" key="2">
    <source>
        <dbReference type="EMBL" id="KNG94640.1"/>
    </source>
</evidence>
<gene>
    <name evidence="2" type="ORF">ATO11_04355</name>
</gene>
<accession>A0A0L1JSA8</accession>
<dbReference type="AlphaFoldDB" id="A0A0L1JSA8"/>
<organism evidence="2 3">
    <name type="scientific">Pseudaestuariivita atlantica</name>
    <dbReference type="NCBI Taxonomy" id="1317121"/>
    <lineage>
        <taxon>Bacteria</taxon>
        <taxon>Pseudomonadati</taxon>
        <taxon>Pseudomonadota</taxon>
        <taxon>Alphaproteobacteria</taxon>
        <taxon>Rhodobacterales</taxon>
        <taxon>Paracoccaceae</taxon>
        <taxon>Pseudaestuariivita</taxon>
    </lineage>
</organism>
<reference evidence="2 3" key="1">
    <citation type="journal article" date="2015" name="Int. J. Syst. Evol. Microbiol.">
        <title>Aestuariivita atlantica sp. nov., isolated from deep sea sediment of the Atlantic Ocean.</title>
        <authorList>
            <person name="Li G."/>
            <person name="Lai Q."/>
            <person name="Du Y."/>
            <person name="Liu X."/>
            <person name="Sun F."/>
            <person name="Shao Z."/>
        </authorList>
    </citation>
    <scope>NUCLEOTIDE SEQUENCE [LARGE SCALE GENOMIC DNA]</scope>
    <source>
        <strain evidence="2 3">22II-S11-z3</strain>
    </source>
</reference>
<dbReference type="CDD" id="cd00198">
    <property type="entry name" value="vWFA"/>
    <property type="match status" value="1"/>
</dbReference>
<proteinExistence type="predicted"/>
<dbReference type="Gene3D" id="3.40.50.410">
    <property type="entry name" value="von Willebrand factor, type A domain"/>
    <property type="match status" value="1"/>
</dbReference>